<name>A0AA88RC11_9ASTE</name>
<evidence type="ECO:0000256" key="1">
    <source>
        <dbReference type="SAM" id="MobiDB-lite"/>
    </source>
</evidence>
<dbReference type="AlphaFoldDB" id="A0AA88RC11"/>
<keyword evidence="3" id="KW-1185">Reference proteome</keyword>
<comment type="caution">
    <text evidence="2">The sequence shown here is derived from an EMBL/GenBank/DDBJ whole genome shotgun (WGS) entry which is preliminary data.</text>
</comment>
<dbReference type="EMBL" id="JAVXUO010001779">
    <property type="protein sequence ID" value="KAK2979250.1"/>
    <property type="molecule type" value="Genomic_DNA"/>
</dbReference>
<protein>
    <submittedName>
        <fullName evidence="2">Uncharacterized protein</fullName>
    </submittedName>
</protein>
<feature type="region of interest" description="Disordered" evidence="1">
    <location>
        <begin position="385"/>
        <end position="416"/>
    </location>
</feature>
<dbReference type="Proteomes" id="UP001187471">
    <property type="component" value="Unassembled WGS sequence"/>
</dbReference>
<dbReference type="GO" id="GO:0036377">
    <property type="term" value="P:arbuscular mycorrhizal association"/>
    <property type="evidence" value="ECO:0007669"/>
    <property type="project" value="InterPro"/>
</dbReference>
<dbReference type="InterPro" id="IPR040036">
    <property type="entry name" value="CYCLOPS"/>
</dbReference>
<dbReference type="GO" id="GO:0043565">
    <property type="term" value="F:sequence-specific DNA binding"/>
    <property type="evidence" value="ECO:0007669"/>
    <property type="project" value="InterPro"/>
</dbReference>
<feature type="compositionally biased region" description="Low complexity" evidence="1">
    <location>
        <begin position="387"/>
        <end position="403"/>
    </location>
</feature>
<organism evidence="2 3">
    <name type="scientific">Escallonia rubra</name>
    <dbReference type="NCBI Taxonomy" id="112253"/>
    <lineage>
        <taxon>Eukaryota</taxon>
        <taxon>Viridiplantae</taxon>
        <taxon>Streptophyta</taxon>
        <taxon>Embryophyta</taxon>
        <taxon>Tracheophyta</taxon>
        <taxon>Spermatophyta</taxon>
        <taxon>Magnoliopsida</taxon>
        <taxon>eudicotyledons</taxon>
        <taxon>Gunneridae</taxon>
        <taxon>Pentapetalae</taxon>
        <taxon>asterids</taxon>
        <taxon>campanulids</taxon>
        <taxon>Escalloniales</taxon>
        <taxon>Escalloniaceae</taxon>
        <taxon>Escallonia</taxon>
    </lineage>
</organism>
<sequence length="434" mass="48922">MPKIILWKPNSEIVNKVSAYKAGVHRVLQDGFMETGAFKQLWKQGYKLQQNLSLFRAQGVQRGETGKGILEMEGRGYLDFYRNTSEELFLKSLMEGSIGVPTMEMLGFKNLSHNFRTDSEELFKRHSHEQLLYLNPGYNPGSIAHHRTRQASKRNMAERGVQASNLYLAKAWLHSSQPMTRSRSSELSQFSFLVHLTRSRERRDQSFYPALYTKLNEKLGRRYAVMQNSQTLMGMEAMHNASGHVVNNLKQDFPNPIGFNGTSMCETPNPFSTFMSPSNSSSSTFTTPQVVDKLKGTLERKKLSNQIDKESVEDSPLGYYSAQEAQGNSSLNRGQGSHFPEVQGTFQDISAVQLNDPNFVQNIEESIGIDLERFVAPLNPSQMCNWSREPSQSESSAAAPVVSTGIDACDGPSNSDIRERIFDNLKEDRKDMSE</sequence>
<reference evidence="2" key="1">
    <citation type="submission" date="2022-12" db="EMBL/GenBank/DDBJ databases">
        <title>Draft genome assemblies for two species of Escallonia (Escalloniales).</title>
        <authorList>
            <person name="Chanderbali A."/>
            <person name="Dervinis C."/>
            <person name="Anghel I."/>
            <person name="Soltis D."/>
            <person name="Soltis P."/>
            <person name="Zapata F."/>
        </authorList>
    </citation>
    <scope>NUCLEOTIDE SEQUENCE</scope>
    <source>
        <strain evidence="2">UCBG92.1500</strain>
        <tissue evidence="2">Leaf</tissue>
    </source>
</reference>
<accession>A0AA88RC11</accession>
<dbReference type="PANTHER" id="PTHR36890">
    <property type="entry name" value="PROTEIN CYCLOPS"/>
    <property type="match status" value="1"/>
</dbReference>
<dbReference type="GO" id="GO:0005634">
    <property type="term" value="C:nucleus"/>
    <property type="evidence" value="ECO:0007669"/>
    <property type="project" value="InterPro"/>
</dbReference>
<evidence type="ECO:0000313" key="2">
    <source>
        <dbReference type="EMBL" id="KAK2979250.1"/>
    </source>
</evidence>
<gene>
    <name evidence="2" type="ORF">RJ640_001640</name>
</gene>
<dbReference type="PANTHER" id="PTHR36890:SF1">
    <property type="entry name" value="PROTEIN CYCLOPS"/>
    <property type="match status" value="1"/>
</dbReference>
<proteinExistence type="predicted"/>
<evidence type="ECO:0000313" key="3">
    <source>
        <dbReference type="Proteomes" id="UP001187471"/>
    </source>
</evidence>